<evidence type="ECO:0000313" key="1">
    <source>
        <dbReference type="EMBL" id="QNI30496.1"/>
    </source>
</evidence>
<reference evidence="1 2" key="1">
    <citation type="submission" date="2020-08" db="EMBL/GenBank/DDBJ databases">
        <title>Edaphobacter telluris sp. nov. and Acidobacterium dinghuensis sp. nov., two acidobacteria isolated from forest soil.</title>
        <authorList>
            <person name="Fu J."/>
            <person name="Qiu L."/>
        </authorList>
    </citation>
    <scope>NUCLEOTIDE SEQUENCE [LARGE SCALE GENOMIC DNA]</scope>
    <source>
        <strain evidence="1">4Y35</strain>
    </source>
</reference>
<protein>
    <submittedName>
        <fullName evidence="1">Cytidylate kinase-like family protein</fullName>
    </submittedName>
</protein>
<sequence length="209" mass="24002">MIQAITIEREFGCGASEIASLVASRLGWSLWDDRLTQEIARLTESTREAVERREWRTDPAVYRIFKDFLRGGFEGGLPPTNRLHLLDARRIAEVSEIAVKTALSSGPSVIVGRGSQFFLRSRKDVFRVFLYSSRDHKIRRLISRGASQDEAIEQIDTTDKARVAFVRQYLGLKWPEPHLYHTMFNTEMGESCTATMLVECVRQFERDTE</sequence>
<dbReference type="Gene3D" id="3.40.50.300">
    <property type="entry name" value="P-loop containing nucleotide triphosphate hydrolases"/>
    <property type="match status" value="1"/>
</dbReference>
<accession>A0A7G8BD76</accession>
<dbReference type="AlphaFoldDB" id="A0A7G8BD76"/>
<proteinExistence type="predicted"/>
<keyword evidence="1" id="KW-0418">Kinase</keyword>
<dbReference type="RefSeq" id="WP_186740423.1">
    <property type="nucleotide sequence ID" value="NZ_CP060394.1"/>
</dbReference>
<dbReference type="Pfam" id="PF13189">
    <property type="entry name" value="Cytidylate_kin2"/>
    <property type="match status" value="1"/>
</dbReference>
<dbReference type="InterPro" id="IPR027417">
    <property type="entry name" value="P-loop_NTPase"/>
</dbReference>
<keyword evidence="2" id="KW-1185">Reference proteome</keyword>
<dbReference type="SUPFAM" id="SSF52540">
    <property type="entry name" value="P-loop containing nucleoside triphosphate hydrolases"/>
    <property type="match status" value="1"/>
</dbReference>
<name>A0A7G8BD76_9BACT</name>
<dbReference type="KEGG" id="adin:H7849_15215"/>
<evidence type="ECO:0000313" key="2">
    <source>
        <dbReference type="Proteomes" id="UP000515312"/>
    </source>
</evidence>
<gene>
    <name evidence="1" type="ORF">H7849_15215</name>
</gene>
<organism evidence="1 2">
    <name type="scientific">Alloacidobacterium dinghuense</name>
    <dbReference type="NCBI Taxonomy" id="2763107"/>
    <lineage>
        <taxon>Bacteria</taxon>
        <taxon>Pseudomonadati</taxon>
        <taxon>Acidobacteriota</taxon>
        <taxon>Terriglobia</taxon>
        <taxon>Terriglobales</taxon>
        <taxon>Acidobacteriaceae</taxon>
        <taxon>Alloacidobacterium</taxon>
    </lineage>
</organism>
<dbReference type="GO" id="GO:0016301">
    <property type="term" value="F:kinase activity"/>
    <property type="evidence" value="ECO:0007669"/>
    <property type="project" value="UniProtKB-KW"/>
</dbReference>
<dbReference type="Proteomes" id="UP000515312">
    <property type="component" value="Chromosome"/>
</dbReference>
<dbReference type="EMBL" id="CP060394">
    <property type="protein sequence ID" value="QNI30496.1"/>
    <property type="molecule type" value="Genomic_DNA"/>
</dbReference>
<keyword evidence="1" id="KW-0808">Transferase</keyword>